<dbReference type="EMBL" id="FWYF01000002">
    <property type="protein sequence ID" value="SMD35420.1"/>
    <property type="molecule type" value="Genomic_DNA"/>
</dbReference>
<dbReference type="InterPro" id="IPR019861">
    <property type="entry name" value="PorP/SprF_Bacteroidetes"/>
</dbReference>
<accession>A0A1W2GFI7</accession>
<dbReference type="OrthoDB" id="978914at2"/>
<evidence type="ECO:0000313" key="2">
    <source>
        <dbReference type="Proteomes" id="UP000192472"/>
    </source>
</evidence>
<dbReference type="NCBIfam" id="TIGR03519">
    <property type="entry name" value="T9SS_PorP_fam"/>
    <property type="match status" value="1"/>
</dbReference>
<dbReference type="STRING" id="692418.SAMN04488029_2514"/>
<name>A0A1W2GFI7_REIFA</name>
<dbReference type="AlphaFoldDB" id="A0A1W2GFI7"/>
<dbReference type="Proteomes" id="UP000192472">
    <property type="component" value="Unassembled WGS sequence"/>
</dbReference>
<protein>
    <submittedName>
        <fullName evidence="1">Type IX secretion system membrane protein, PorP/SprF family</fullName>
    </submittedName>
</protein>
<dbReference type="Pfam" id="PF11751">
    <property type="entry name" value="PorP_SprF"/>
    <property type="match status" value="1"/>
</dbReference>
<gene>
    <name evidence="1" type="ORF">SAMN04488029_2514</name>
</gene>
<proteinExistence type="predicted"/>
<evidence type="ECO:0000313" key="1">
    <source>
        <dbReference type="EMBL" id="SMD35420.1"/>
    </source>
</evidence>
<organism evidence="1 2">
    <name type="scientific">Reichenbachiella faecimaris</name>
    <dbReference type="NCBI Taxonomy" id="692418"/>
    <lineage>
        <taxon>Bacteria</taxon>
        <taxon>Pseudomonadati</taxon>
        <taxon>Bacteroidota</taxon>
        <taxon>Cytophagia</taxon>
        <taxon>Cytophagales</taxon>
        <taxon>Reichenbachiellaceae</taxon>
        <taxon>Reichenbachiella</taxon>
    </lineage>
</organism>
<dbReference type="RefSeq" id="WP_084373153.1">
    <property type="nucleotide sequence ID" value="NZ_FWYF01000002.1"/>
</dbReference>
<sequence length="321" mass="35904">MRRIITIIVVLIAFGYKSNAQQDPHFTQYMLNKSYWSPALTALDGKGSVSVLSRAQWLGYEPTFEQDGGAPSTQFLNFSTPITLKKIPLGIGMNVVYDKLGALSNVGTQISIAYHKSLNRGVLSLGIRPEFMNQTLDGTRLRTVVPDPAIPNTRESQSVFDLALGISYSTDNYIIAGGVNHLLRPEMNYGLDGSSLVDNKTSIVYNLYGEYNYRLTYNIDLTPSLLVTSDLNTYSIDLSAMATYNKKVWAGLSYRNNEAMALLMGYSFLDNNQLKAGYSFDYVIKEQSAKQPTSHEIFIRYDLPSISTGAKKIIRTPRFRY</sequence>
<keyword evidence="2" id="KW-1185">Reference proteome</keyword>
<reference evidence="1 2" key="1">
    <citation type="submission" date="2017-04" db="EMBL/GenBank/DDBJ databases">
        <authorList>
            <person name="Afonso C.L."/>
            <person name="Miller P.J."/>
            <person name="Scott M.A."/>
            <person name="Spackman E."/>
            <person name="Goraichik I."/>
            <person name="Dimitrov K.M."/>
            <person name="Suarez D.L."/>
            <person name="Swayne D.E."/>
        </authorList>
    </citation>
    <scope>NUCLEOTIDE SEQUENCE [LARGE SCALE GENOMIC DNA]</scope>
    <source>
        <strain evidence="1 2">DSM 26133</strain>
    </source>
</reference>